<keyword evidence="3" id="KW-1003">Cell membrane</keyword>
<keyword evidence="5 9" id="KW-1133">Transmembrane helix</keyword>
<dbReference type="GO" id="GO:0005243">
    <property type="term" value="F:gap junction channel activity"/>
    <property type="evidence" value="ECO:0007669"/>
    <property type="project" value="TreeGrafter"/>
</dbReference>
<keyword evidence="4 9" id="KW-0812">Transmembrane</keyword>
<comment type="subcellular location">
    <subcellularLocation>
        <location evidence="1 9">Cell membrane</location>
        <topology evidence="1 9">Multi-pass membrane protein</topology>
    </subcellularLocation>
</comment>
<dbReference type="AlphaFoldDB" id="A0A4E0RLV9"/>
<keyword evidence="2 9" id="KW-0813">Transport</keyword>
<comment type="caution">
    <text evidence="11">The sequence shown here is derived from an EMBL/GenBank/DDBJ whole genome shotgun (WGS) entry which is preliminary data.</text>
</comment>
<gene>
    <name evidence="9" type="primary">inx</name>
    <name evidence="11" type="ORF">D915_000173</name>
</gene>
<evidence type="ECO:0000256" key="3">
    <source>
        <dbReference type="ARBA" id="ARBA00022475"/>
    </source>
</evidence>
<evidence type="ECO:0000256" key="5">
    <source>
        <dbReference type="ARBA" id="ARBA00022989"/>
    </source>
</evidence>
<dbReference type="Proteomes" id="UP000230066">
    <property type="component" value="Unassembled WGS sequence"/>
</dbReference>
<comment type="similarity">
    <text evidence="9">Belongs to the pannexin family.</text>
</comment>
<dbReference type="EMBL" id="JXXN02000029">
    <property type="protein sequence ID" value="THD28985.1"/>
    <property type="molecule type" value="Genomic_DNA"/>
</dbReference>
<evidence type="ECO:0000256" key="8">
    <source>
        <dbReference type="ARBA" id="ARBA00023303"/>
    </source>
</evidence>
<dbReference type="PROSITE" id="PS51013">
    <property type="entry name" value="PANNEXIN"/>
    <property type="match status" value="1"/>
</dbReference>
<keyword evidence="6 9" id="KW-0406">Ion transport</keyword>
<keyword evidence="7 9" id="KW-0472">Membrane</keyword>
<dbReference type="Pfam" id="PF00876">
    <property type="entry name" value="Innexin"/>
    <property type="match status" value="1"/>
</dbReference>
<evidence type="ECO:0000313" key="12">
    <source>
        <dbReference type="Proteomes" id="UP000230066"/>
    </source>
</evidence>
<dbReference type="InterPro" id="IPR000990">
    <property type="entry name" value="Innexin"/>
</dbReference>
<feature type="region of interest" description="Disordered" evidence="10">
    <location>
        <begin position="400"/>
        <end position="444"/>
    </location>
</feature>
<organism evidence="11 12">
    <name type="scientific">Fasciola hepatica</name>
    <name type="common">Liver fluke</name>
    <dbReference type="NCBI Taxonomy" id="6192"/>
    <lineage>
        <taxon>Eukaryota</taxon>
        <taxon>Metazoa</taxon>
        <taxon>Spiralia</taxon>
        <taxon>Lophotrochozoa</taxon>
        <taxon>Platyhelminthes</taxon>
        <taxon>Trematoda</taxon>
        <taxon>Digenea</taxon>
        <taxon>Plagiorchiida</taxon>
        <taxon>Echinostomata</taxon>
        <taxon>Echinostomatoidea</taxon>
        <taxon>Fasciolidae</taxon>
        <taxon>Fasciola</taxon>
    </lineage>
</organism>
<name>A0A4E0RLV9_FASHE</name>
<feature type="transmembrane region" description="Helical" evidence="9">
    <location>
        <begin position="107"/>
        <end position="124"/>
    </location>
</feature>
<feature type="transmembrane region" description="Helical" evidence="9">
    <location>
        <begin position="208"/>
        <end position="230"/>
    </location>
</feature>
<dbReference type="GO" id="GO:0005886">
    <property type="term" value="C:plasma membrane"/>
    <property type="evidence" value="ECO:0007669"/>
    <property type="project" value="UniProtKB-SubCell"/>
</dbReference>
<keyword evidence="12" id="KW-1185">Reference proteome</keyword>
<evidence type="ECO:0000256" key="1">
    <source>
        <dbReference type="ARBA" id="ARBA00004651"/>
    </source>
</evidence>
<feature type="transmembrane region" description="Helical" evidence="9">
    <location>
        <begin position="30"/>
        <end position="50"/>
    </location>
</feature>
<feature type="transmembrane region" description="Helical" evidence="9">
    <location>
        <begin position="303"/>
        <end position="327"/>
    </location>
</feature>
<evidence type="ECO:0000256" key="7">
    <source>
        <dbReference type="ARBA" id="ARBA00023136"/>
    </source>
</evidence>
<dbReference type="GO" id="GO:0005921">
    <property type="term" value="C:gap junction"/>
    <property type="evidence" value="ECO:0007669"/>
    <property type="project" value="UniProtKB-UniRule"/>
</dbReference>
<evidence type="ECO:0000256" key="4">
    <source>
        <dbReference type="ARBA" id="ARBA00022692"/>
    </source>
</evidence>
<keyword evidence="8 9" id="KW-0407">Ion channel</keyword>
<dbReference type="PRINTS" id="PR01262">
    <property type="entry name" value="INNEXIN"/>
</dbReference>
<dbReference type="GO" id="GO:0034220">
    <property type="term" value="P:monoatomic ion transmembrane transport"/>
    <property type="evidence" value="ECO:0007669"/>
    <property type="project" value="UniProtKB-KW"/>
</dbReference>
<dbReference type="PANTHER" id="PTHR11893:SF36">
    <property type="entry name" value="INNEXIN-5"/>
    <property type="match status" value="1"/>
</dbReference>
<dbReference type="PANTHER" id="PTHR11893">
    <property type="entry name" value="INNEXIN"/>
    <property type="match status" value="1"/>
</dbReference>
<evidence type="ECO:0000256" key="2">
    <source>
        <dbReference type="ARBA" id="ARBA00022448"/>
    </source>
</evidence>
<accession>A0A4E0RLV9</accession>
<evidence type="ECO:0000313" key="11">
    <source>
        <dbReference type="EMBL" id="THD28985.1"/>
    </source>
</evidence>
<protein>
    <recommendedName>
        <fullName evidence="9">Innexin</fullName>
    </recommendedName>
</protein>
<evidence type="ECO:0000256" key="6">
    <source>
        <dbReference type="ARBA" id="ARBA00023065"/>
    </source>
</evidence>
<evidence type="ECO:0000256" key="9">
    <source>
        <dbReference type="RuleBase" id="RU010713"/>
    </source>
</evidence>
<reference evidence="11" key="1">
    <citation type="submission" date="2019-03" db="EMBL/GenBank/DDBJ databases">
        <title>Improved annotation for the trematode Fasciola hepatica.</title>
        <authorList>
            <person name="Choi Y.-J."/>
            <person name="Martin J."/>
            <person name="Mitreva M."/>
        </authorList>
    </citation>
    <scope>NUCLEOTIDE SEQUENCE [LARGE SCALE GENOMIC DNA]</scope>
</reference>
<evidence type="ECO:0000256" key="10">
    <source>
        <dbReference type="SAM" id="MobiDB-lite"/>
    </source>
</evidence>
<proteinExistence type="inferred from homology"/>
<sequence>MVAAEFFDYVFKFHIPDYVGVEDFADKLSFLYSVLIMFICTLVVTVKQYLFSPIACYIPTVPSGTDFDKFLESFCWVQGTIPILAGDKIPQTFDEWAYFDRKYRINYYQWIPFMLGLQGMMFYIPRIMWQMICSHRTGTDLEHLVTVANQASQSGPDERKKLVTHVASSMEAMLYQHREYRTGKCTNIKQRVYKVCGLLVVSKRLGTWLAFSYFIIKLCYLANSVGQLYMMQRFLGFNETMGNFGAQLASYMLEGRNWEQTRIFPRISFCYLADIRQLGSVNRYVAQCVLPVNMLNEKLYIFLWYWTSLVAICTAVSIPLWVIRLGILRNRVYFIKKFLRIHEQFQKADKLLLKSFTREYLRHDGIFLLRMISMNSGDVITSEVVSELWKMYCAKHGGLIKSDRDSSPPEPPSLLDKKATAPEPPQLDVAKQNDETSTIRRSFV</sequence>
<comment type="function">
    <text evidence="9">Structural component of the gap junctions.</text>
</comment>